<dbReference type="RefSeq" id="WP_131452547.1">
    <property type="nucleotide sequence ID" value="NZ_BMJK01000001.1"/>
</dbReference>
<feature type="region of interest" description="Disordered" evidence="1">
    <location>
        <begin position="109"/>
        <end position="130"/>
    </location>
</feature>
<reference evidence="2 3" key="1">
    <citation type="submission" date="2019-12" db="EMBL/GenBank/DDBJ databases">
        <title>Genomic-based taxomic classification of the family Erythrobacteraceae.</title>
        <authorList>
            <person name="Xu L."/>
        </authorList>
    </citation>
    <scope>NUCLEOTIDE SEQUENCE [LARGE SCALE GENOMIC DNA]</scope>
    <source>
        <strain evidence="2 3">RC4-10-4</strain>
    </source>
</reference>
<gene>
    <name evidence="2" type="ORF">GRI62_06505</name>
</gene>
<sequence length="130" mass="14523">MAYEMAQALITVGKFPNMQERLTDYASRTASEIRRKAAMPMTDIYRRHIQYVEEMWVASGRTLPFVPPVLGSDHDEWFLSGLAERRLAVRRRPSVIALIGETISSPWSVPECPTVGREEGSGVGEGAQKA</sequence>
<organism evidence="2 3">
    <name type="scientific">Aurantiacibacter arachoides</name>
    <dbReference type="NCBI Taxonomy" id="1850444"/>
    <lineage>
        <taxon>Bacteria</taxon>
        <taxon>Pseudomonadati</taxon>
        <taxon>Pseudomonadota</taxon>
        <taxon>Alphaproteobacteria</taxon>
        <taxon>Sphingomonadales</taxon>
        <taxon>Erythrobacteraceae</taxon>
        <taxon>Aurantiacibacter</taxon>
    </lineage>
</organism>
<feature type="compositionally biased region" description="Gly residues" evidence="1">
    <location>
        <begin position="121"/>
        <end position="130"/>
    </location>
</feature>
<protein>
    <submittedName>
        <fullName evidence="2">Uncharacterized protein</fullName>
    </submittedName>
</protein>
<dbReference type="Proteomes" id="UP000460626">
    <property type="component" value="Unassembled WGS sequence"/>
</dbReference>
<dbReference type="EMBL" id="WTYH01000001">
    <property type="protein sequence ID" value="MXO93257.1"/>
    <property type="molecule type" value="Genomic_DNA"/>
</dbReference>
<comment type="caution">
    <text evidence="2">The sequence shown here is derived from an EMBL/GenBank/DDBJ whole genome shotgun (WGS) entry which is preliminary data.</text>
</comment>
<accession>A0A845A2T3</accession>
<proteinExistence type="predicted"/>
<evidence type="ECO:0000313" key="2">
    <source>
        <dbReference type="EMBL" id="MXO93257.1"/>
    </source>
</evidence>
<evidence type="ECO:0000313" key="3">
    <source>
        <dbReference type="Proteomes" id="UP000460626"/>
    </source>
</evidence>
<keyword evidence="3" id="KW-1185">Reference proteome</keyword>
<evidence type="ECO:0000256" key="1">
    <source>
        <dbReference type="SAM" id="MobiDB-lite"/>
    </source>
</evidence>
<name>A0A845A2T3_9SPHN</name>
<dbReference type="AlphaFoldDB" id="A0A845A2T3"/>